<dbReference type="OrthoDB" id="9789668at2"/>
<dbReference type="PANTHER" id="PTHR46268">
    <property type="entry name" value="STRESS RESPONSE PROTEIN NHAX"/>
    <property type="match status" value="1"/>
</dbReference>
<dbReference type="SUPFAM" id="SSF52402">
    <property type="entry name" value="Adenine nucleotide alpha hydrolases-like"/>
    <property type="match status" value="1"/>
</dbReference>
<dbReference type="PANTHER" id="PTHR46268:SF6">
    <property type="entry name" value="UNIVERSAL STRESS PROTEIN UP12"/>
    <property type="match status" value="1"/>
</dbReference>
<dbReference type="Gene3D" id="3.40.50.620">
    <property type="entry name" value="HUPs"/>
    <property type="match status" value="1"/>
</dbReference>
<comment type="similarity">
    <text evidence="1">Belongs to the universal stress protein A family.</text>
</comment>
<dbReference type="PIRSF" id="PIRSF006276">
    <property type="entry name" value="UspA"/>
    <property type="match status" value="1"/>
</dbReference>
<dbReference type="InterPro" id="IPR006016">
    <property type="entry name" value="UspA"/>
</dbReference>
<evidence type="ECO:0000256" key="1">
    <source>
        <dbReference type="ARBA" id="ARBA00008791"/>
    </source>
</evidence>
<evidence type="ECO:0000259" key="2">
    <source>
        <dbReference type="Pfam" id="PF00582"/>
    </source>
</evidence>
<dbReference type="Proteomes" id="UP000050949">
    <property type="component" value="Unassembled WGS sequence"/>
</dbReference>
<proteinExistence type="inferred from homology"/>
<dbReference type="InterPro" id="IPR014729">
    <property type="entry name" value="Rossmann-like_a/b/a_fold"/>
</dbReference>
<organism evidence="3 4">
    <name type="scientific">Schleiferilactobacillus harbinensis DSM 16991</name>
    <dbReference type="NCBI Taxonomy" id="1122147"/>
    <lineage>
        <taxon>Bacteria</taxon>
        <taxon>Bacillati</taxon>
        <taxon>Bacillota</taxon>
        <taxon>Bacilli</taxon>
        <taxon>Lactobacillales</taxon>
        <taxon>Lactobacillaceae</taxon>
        <taxon>Schleiferilactobacillus</taxon>
    </lineage>
</organism>
<comment type="caution">
    <text evidence="3">The sequence shown here is derived from an EMBL/GenBank/DDBJ whole genome shotgun (WGS) entry which is preliminary data.</text>
</comment>
<accession>A0A0R1XEU9</accession>
<dbReference type="AlphaFoldDB" id="A0A0R1XEU9"/>
<dbReference type="PATRIC" id="fig|1122147.4.peg.1794"/>
<dbReference type="PRINTS" id="PR01438">
    <property type="entry name" value="UNVRSLSTRESS"/>
</dbReference>
<gene>
    <name evidence="3" type="ORF">FC91_GL001736</name>
</gene>
<protein>
    <submittedName>
        <fullName evidence="3">Universal stress protein family</fullName>
    </submittedName>
</protein>
<dbReference type="InterPro" id="IPR006015">
    <property type="entry name" value="Universal_stress_UspA"/>
</dbReference>
<name>A0A0R1XEU9_9LACO</name>
<reference evidence="3 4" key="1">
    <citation type="journal article" date="2015" name="Genome Announc.">
        <title>Expanding the biotechnology potential of lactobacilli through comparative genomics of 213 strains and associated genera.</title>
        <authorList>
            <person name="Sun Z."/>
            <person name="Harris H.M."/>
            <person name="McCann A."/>
            <person name="Guo C."/>
            <person name="Argimon S."/>
            <person name="Zhang W."/>
            <person name="Yang X."/>
            <person name="Jeffery I.B."/>
            <person name="Cooney J.C."/>
            <person name="Kagawa T.F."/>
            <person name="Liu W."/>
            <person name="Song Y."/>
            <person name="Salvetti E."/>
            <person name="Wrobel A."/>
            <person name="Rasinkangas P."/>
            <person name="Parkhill J."/>
            <person name="Rea M.C."/>
            <person name="O'Sullivan O."/>
            <person name="Ritari J."/>
            <person name="Douillard F.P."/>
            <person name="Paul Ross R."/>
            <person name="Yang R."/>
            <person name="Briner A.E."/>
            <person name="Felis G.E."/>
            <person name="de Vos W.M."/>
            <person name="Barrangou R."/>
            <person name="Klaenhammer T.R."/>
            <person name="Caufield P.W."/>
            <person name="Cui Y."/>
            <person name="Zhang H."/>
            <person name="O'Toole P.W."/>
        </authorList>
    </citation>
    <scope>NUCLEOTIDE SEQUENCE [LARGE SCALE GENOMIC DNA]</scope>
    <source>
        <strain evidence="3 4">DSM 16991</strain>
    </source>
</reference>
<evidence type="ECO:0000313" key="3">
    <source>
        <dbReference type="EMBL" id="KRM28650.1"/>
    </source>
</evidence>
<feature type="domain" description="UspA" evidence="2">
    <location>
        <begin position="5"/>
        <end position="147"/>
    </location>
</feature>
<sequence length="169" mass="18597">MAQEYHNILVPLDGSAESERALNKAVAVAQLNHAHVDLLHVLDTKQFVGSYGGMITEDTIYQLSEDAQNYLQNIADKLKEEDGFTDVAIHVRFGNPKTVIAKDFLEDHHNDLIMIGATGLNAVERLLVGSVTEYVNRHALCDVLVVKSGYAKAQDEARAAKKEAARTPK</sequence>
<dbReference type="eggNOG" id="COG0589">
    <property type="taxonomic scope" value="Bacteria"/>
</dbReference>
<evidence type="ECO:0000313" key="4">
    <source>
        <dbReference type="Proteomes" id="UP000050949"/>
    </source>
</evidence>
<dbReference type="CDD" id="cd00293">
    <property type="entry name" value="USP-like"/>
    <property type="match status" value="1"/>
</dbReference>
<dbReference type="Pfam" id="PF00582">
    <property type="entry name" value="Usp"/>
    <property type="match status" value="1"/>
</dbReference>
<dbReference type="EMBL" id="AZFW01000030">
    <property type="protein sequence ID" value="KRM28650.1"/>
    <property type="molecule type" value="Genomic_DNA"/>
</dbReference>
<dbReference type="RefSeq" id="WP_027828560.1">
    <property type="nucleotide sequence ID" value="NZ_AUEH01000022.1"/>
</dbReference>